<dbReference type="Proteomes" id="UP000054937">
    <property type="component" value="Unassembled WGS sequence"/>
</dbReference>
<proteinExistence type="predicted"/>
<comment type="caution">
    <text evidence="1">The sequence shown here is derived from an EMBL/GenBank/DDBJ whole genome shotgun (WGS) entry which is preliminary data.</text>
</comment>
<name>A0A0V0R467_PSEPJ</name>
<dbReference type="InParanoid" id="A0A0V0R467"/>
<organism evidence="1 2">
    <name type="scientific">Pseudocohnilembus persalinus</name>
    <name type="common">Ciliate</name>
    <dbReference type="NCBI Taxonomy" id="266149"/>
    <lineage>
        <taxon>Eukaryota</taxon>
        <taxon>Sar</taxon>
        <taxon>Alveolata</taxon>
        <taxon>Ciliophora</taxon>
        <taxon>Intramacronucleata</taxon>
        <taxon>Oligohymenophorea</taxon>
        <taxon>Scuticociliatia</taxon>
        <taxon>Philasterida</taxon>
        <taxon>Pseudocohnilembidae</taxon>
        <taxon>Pseudocohnilembus</taxon>
    </lineage>
</organism>
<reference evidence="1 2" key="1">
    <citation type="journal article" date="2015" name="Sci. Rep.">
        <title>Genome of the facultative scuticociliatosis pathogen Pseudocohnilembus persalinus provides insight into its virulence through horizontal gene transfer.</title>
        <authorList>
            <person name="Xiong J."/>
            <person name="Wang G."/>
            <person name="Cheng J."/>
            <person name="Tian M."/>
            <person name="Pan X."/>
            <person name="Warren A."/>
            <person name="Jiang C."/>
            <person name="Yuan D."/>
            <person name="Miao W."/>
        </authorList>
    </citation>
    <scope>NUCLEOTIDE SEQUENCE [LARGE SCALE GENOMIC DNA]</scope>
    <source>
        <strain evidence="1">36N120E</strain>
    </source>
</reference>
<sequence>MEDISPNFVTELKGEQFQQILKQFKDQKIKHDGKETDGDLFLIEKIFPVVLEGLERLSQEVEEYLKSPSELNLEDRKRFNPCIFLGQYLMRHNPKYNEEIKNSPQFKMIQQYAVMEKYNRLFTEKKTQFIQFFYESTKKSTPECELADIRIFAEKLDQKTNQNGKLKDFLLLNKTLNKKSKQLIKFDAILEQVVKYCSQNESISQNDFSSILK</sequence>
<dbReference type="OMA" id="PCIFLGQ"/>
<dbReference type="EMBL" id="LDAU01000054">
    <property type="protein sequence ID" value="KRX09152.1"/>
    <property type="molecule type" value="Genomic_DNA"/>
</dbReference>
<evidence type="ECO:0000313" key="1">
    <source>
        <dbReference type="EMBL" id="KRX09152.1"/>
    </source>
</evidence>
<protein>
    <submittedName>
        <fullName evidence="1">Uncharacterized protein</fullName>
    </submittedName>
</protein>
<dbReference type="CDD" id="cd22968">
    <property type="entry name" value="DD_EFCAB5"/>
    <property type="match status" value="1"/>
</dbReference>
<gene>
    <name evidence="1" type="ORF">PPERSA_08868</name>
</gene>
<dbReference type="OrthoDB" id="283524at2759"/>
<dbReference type="AlphaFoldDB" id="A0A0V0R467"/>
<keyword evidence="2" id="KW-1185">Reference proteome</keyword>
<evidence type="ECO:0000313" key="2">
    <source>
        <dbReference type="Proteomes" id="UP000054937"/>
    </source>
</evidence>
<accession>A0A0V0R467</accession>